<name>A0A8T0N6K7_PANVG</name>
<dbReference type="AlphaFoldDB" id="A0A8T0N6K7"/>
<feature type="region of interest" description="Disordered" evidence="1">
    <location>
        <begin position="238"/>
        <end position="336"/>
    </location>
</feature>
<proteinExistence type="predicted"/>
<feature type="compositionally biased region" description="Low complexity" evidence="1">
    <location>
        <begin position="310"/>
        <end position="327"/>
    </location>
</feature>
<sequence length="336" mass="36345">MSAGRGASHQQQPSCTTVPLGKSVRRALRAAIGMQKKPKDKPKVKPKKPDPAAAGISGSSTELMSSFSKEEAAARKESVVRVVLSSGVVEVYPGVVLACTVIQKHPPGLCLAHPDVFRNPHGAVLRPLEPLFPGQKFLLIPWSTVVKLKHKIPESSIGAFADEEDDTGSDEATSSTETETETEEDYQNRSGGGAAEEERDGSSSSLMPACSAREYFVARDRWSACRFRRLVEQGLAVEPSRDDEPQPDRRKGKARKKQGMKKKKSTGCKKRRERRPAAGPAAAAGLRAFVTPRRRTWEPSLPSVEEEENAVSPVESPAASSGGSESELFPTHDDHA</sequence>
<feature type="compositionally biased region" description="Basic residues" evidence="1">
    <location>
        <begin position="250"/>
        <end position="274"/>
    </location>
</feature>
<feature type="compositionally biased region" description="Polar residues" evidence="1">
    <location>
        <begin position="8"/>
        <end position="17"/>
    </location>
</feature>
<feature type="compositionally biased region" description="Basic and acidic residues" evidence="1">
    <location>
        <begin position="41"/>
        <end position="50"/>
    </location>
</feature>
<feature type="region of interest" description="Disordered" evidence="1">
    <location>
        <begin position="157"/>
        <end position="206"/>
    </location>
</feature>
<reference evidence="2" key="1">
    <citation type="submission" date="2020-05" db="EMBL/GenBank/DDBJ databases">
        <title>WGS assembly of Panicum virgatum.</title>
        <authorList>
            <person name="Lovell J.T."/>
            <person name="Jenkins J."/>
            <person name="Shu S."/>
            <person name="Juenger T.E."/>
            <person name="Schmutz J."/>
        </authorList>
    </citation>
    <scope>NUCLEOTIDE SEQUENCE</scope>
    <source>
        <strain evidence="2">AP13</strain>
    </source>
</reference>
<dbReference type="Pfam" id="PF14009">
    <property type="entry name" value="PADRE"/>
    <property type="match status" value="1"/>
</dbReference>
<evidence type="ECO:0000313" key="3">
    <source>
        <dbReference type="Proteomes" id="UP000823388"/>
    </source>
</evidence>
<organism evidence="2 3">
    <name type="scientific">Panicum virgatum</name>
    <name type="common">Blackwell switchgrass</name>
    <dbReference type="NCBI Taxonomy" id="38727"/>
    <lineage>
        <taxon>Eukaryota</taxon>
        <taxon>Viridiplantae</taxon>
        <taxon>Streptophyta</taxon>
        <taxon>Embryophyta</taxon>
        <taxon>Tracheophyta</taxon>
        <taxon>Spermatophyta</taxon>
        <taxon>Magnoliopsida</taxon>
        <taxon>Liliopsida</taxon>
        <taxon>Poales</taxon>
        <taxon>Poaceae</taxon>
        <taxon>PACMAD clade</taxon>
        <taxon>Panicoideae</taxon>
        <taxon>Panicodae</taxon>
        <taxon>Paniceae</taxon>
        <taxon>Panicinae</taxon>
        <taxon>Panicum</taxon>
        <taxon>Panicum sect. Hiantes</taxon>
    </lineage>
</organism>
<evidence type="ECO:0000313" key="2">
    <source>
        <dbReference type="EMBL" id="KAG2544553.1"/>
    </source>
</evidence>
<gene>
    <name evidence="2" type="ORF">PVAP13_9KG009700</name>
</gene>
<comment type="caution">
    <text evidence="2">The sequence shown here is derived from an EMBL/GenBank/DDBJ whole genome shotgun (WGS) entry which is preliminary data.</text>
</comment>
<dbReference type="Proteomes" id="UP000823388">
    <property type="component" value="Chromosome 9K"/>
</dbReference>
<dbReference type="EMBL" id="CM029053">
    <property type="protein sequence ID" value="KAG2544553.1"/>
    <property type="molecule type" value="Genomic_DNA"/>
</dbReference>
<dbReference type="OrthoDB" id="1923394at2759"/>
<accession>A0A8T0N6K7</accession>
<protein>
    <submittedName>
        <fullName evidence="2">Uncharacterized protein</fullName>
    </submittedName>
</protein>
<feature type="compositionally biased region" description="Low complexity" evidence="1">
    <location>
        <begin position="277"/>
        <end position="288"/>
    </location>
</feature>
<dbReference type="InterPro" id="IPR025322">
    <property type="entry name" value="PADRE_dom"/>
</dbReference>
<dbReference type="PANTHER" id="PTHR33052">
    <property type="entry name" value="DUF4228 DOMAIN PROTEIN-RELATED"/>
    <property type="match status" value="1"/>
</dbReference>
<evidence type="ECO:0000256" key="1">
    <source>
        <dbReference type="SAM" id="MobiDB-lite"/>
    </source>
</evidence>
<keyword evidence="3" id="KW-1185">Reference proteome</keyword>
<feature type="compositionally biased region" description="Basic and acidic residues" evidence="1">
    <location>
        <begin position="239"/>
        <end position="249"/>
    </location>
</feature>
<feature type="region of interest" description="Disordered" evidence="1">
    <location>
        <begin position="1"/>
        <end position="60"/>
    </location>
</feature>